<dbReference type="GeneID" id="13697590"/>
<evidence type="ECO:0000313" key="2">
    <source>
        <dbReference type="Proteomes" id="UP000006100"/>
    </source>
</evidence>
<dbReference type="eggNOG" id="arCOG12097">
    <property type="taxonomic scope" value="Archaea"/>
</dbReference>
<dbReference type="PATRIC" id="fig|1229909.8.peg.608"/>
<reference evidence="1 2" key="1">
    <citation type="journal article" date="2012" name="J. Bacteriol.">
        <title>Draft Genome Sequence of an Ammonia-Oxidizing Archaeon, "Candidatus Nitrosopumilus sediminis" AR2, from Svalbard in the Arctic Circle.</title>
        <authorList>
            <person name="Park S.J."/>
            <person name="Kim J.G."/>
            <person name="Jung M.Y."/>
            <person name="Kim S.J."/>
            <person name="Cha I.T."/>
            <person name="Ghai R."/>
            <person name="Martin-Cuadrado A.B."/>
            <person name="Rodriguez-Valera F."/>
            <person name="Rhee S.K."/>
        </authorList>
    </citation>
    <scope>NUCLEOTIDE SEQUENCE [LARGE SCALE GENOMIC DNA]</scope>
    <source>
        <strain evidence="1 2">AR2</strain>
    </source>
</reference>
<organism evidence="1 2">
    <name type="scientific">Candidatus Nitrosopumilus sediminis</name>
    <dbReference type="NCBI Taxonomy" id="1229909"/>
    <lineage>
        <taxon>Archaea</taxon>
        <taxon>Nitrososphaerota</taxon>
        <taxon>Nitrososphaeria</taxon>
        <taxon>Nitrosopumilales</taxon>
        <taxon>Nitrosopumilaceae</taxon>
        <taxon>Nitrosopumilus</taxon>
    </lineage>
</organism>
<proteinExistence type="predicted"/>
<dbReference type="OrthoDB" id="9776at2157"/>
<evidence type="ECO:0000313" key="1">
    <source>
        <dbReference type="EMBL" id="AFS82380.1"/>
    </source>
</evidence>
<name>K0BBN4_9ARCH</name>
<dbReference type="RefSeq" id="WP_014964752.1">
    <property type="nucleotide sequence ID" value="NC_018656.1"/>
</dbReference>
<dbReference type="KEGG" id="nir:NSED_02870"/>
<dbReference type="Proteomes" id="UP000006100">
    <property type="component" value="Chromosome"/>
</dbReference>
<dbReference type="AlphaFoldDB" id="K0BBN4"/>
<sequence length="67" mass="7521">MPDESCRNCGTELQIESTCSECKQAIQQICPECGYATLERIHLDCTLGLEMVNKSKQQLQTQKVDAQ</sequence>
<dbReference type="HOGENOM" id="CLU_2802012_0_0_2"/>
<accession>K0BBN4</accession>
<dbReference type="EMBL" id="CP003843">
    <property type="protein sequence ID" value="AFS82380.1"/>
    <property type="molecule type" value="Genomic_DNA"/>
</dbReference>
<protein>
    <submittedName>
        <fullName evidence="1">Uncharacterized protein</fullName>
    </submittedName>
</protein>
<gene>
    <name evidence="1" type="ORF">NSED_02870</name>
</gene>
<keyword evidence="2" id="KW-1185">Reference proteome</keyword>